<dbReference type="EMBL" id="QFFJ01000001">
    <property type="protein sequence ID" value="RBL91687.1"/>
    <property type="molecule type" value="Genomic_DNA"/>
</dbReference>
<protein>
    <recommendedName>
        <fullName evidence="3">Alpha/beta hydrolase fold-3 domain-containing protein</fullName>
    </recommendedName>
</protein>
<gene>
    <name evidence="4" type="ORF">DF182_03490</name>
</gene>
<proteinExistence type="inferred from homology"/>
<dbReference type="Pfam" id="PF07859">
    <property type="entry name" value="Abhydrolase_3"/>
    <property type="match status" value="1"/>
</dbReference>
<evidence type="ECO:0000256" key="1">
    <source>
        <dbReference type="ARBA" id="ARBA00010515"/>
    </source>
</evidence>
<evidence type="ECO:0000313" key="5">
    <source>
        <dbReference type="Proteomes" id="UP000253410"/>
    </source>
</evidence>
<feature type="domain" description="Alpha/beta hydrolase fold-3" evidence="3">
    <location>
        <begin position="57"/>
        <end position="261"/>
    </location>
</feature>
<reference evidence="4 5" key="1">
    <citation type="submission" date="2018-05" db="EMBL/GenBank/DDBJ databases">
        <title>Chitinophaga sp. K3CV102501T nov., isolated from isolated from a monsoon evergreen broad-leaved forest soil.</title>
        <authorList>
            <person name="Lv Y."/>
        </authorList>
    </citation>
    <scope>NUCLEOTIDE SEQUENCE [LARGE SCALE GENOMIC DNA]</scope>
    <source>
        <strain evidence="4 5">GDMCC 1.1325</strain>
    </source>
</reference>
<dbReference type="OrthoDB" id="9815425at2"/>
<evidence type="ECO:0000259" key="3">
    <source>
        <dbReference type="Pfam" id="PF07859"/>
    </source>
</evidence>
<dbReference type="InterPro" id="IPR029058">
    <property type="entry name" value="AB_hydrolase_fold"/>
</dbReference>
<dbReference type="InterPro" id="IPR002168">
    <property type="entry name" value="Lipase_GDXG_HIS_AS"/>
</dbReference>
<organism evidence="4 5">
    <name type="scientific">Chitinophaga flava</name>
    <dbReference type="NCBI Taxonomy" id="2259036"/>
    <lineage>
        <taxon>Bacteria</taxon>
        <taxon>Pseudomonadati</taxon>
        <taxon>Bacteroidota</taxon>
        <taxon>Chitinophagia</taxon>
        <taxon>Chitinophagales</taxon>
        <taxon>Chitinophagaceae</taxon>
        <taxon>Chitinophaga</taxon>
    </lineage>
</organism>
<dbReference type="SUPFAM" id="SSF53474">
    <property type="entry name" value="alpha/beta-Hydrolases"/>
    <property type="match status" value="1"/>
</dbReference>
<dbReference type="RefSeq" id="WP_113614285.1">
    <property type="nucleotide sequence ID" value="NZ_QFFJ01000001.1"/>
</dbReference>
<dbReference type="Gene3D" id="3.40.50.1820">
    <property type="entry name" value="alpha/beta hydrolase"/>
    <property type="match status" value="1"/>
</dbReference>
<sequence length="289" mass="32531">MEKLNIVEFRKELENAAAQWAPKEKKPIKEVMNKQIYDGLQIRIYRNDDSYEELPVLLFLHGGGWVRGNLETHDDLCRRLASDGRFMVLSVDYHLAPEYIFPHAIENAYAVLNWVLEHSEEIKADRKKIAVGGDSSGGNLAIALAQKAKENGIALKGLVVAYPPVNYDFNTPSYNKYGEGYGLTKNLMKKLWDAYLGNIQDSDSRFASVIQNDFSGYPPTLIIASDEDPLRDDGKLLFEKMMAASVAATYSFYPGTRHAFLLRTALETAATTAQLEIINFLNNKVFQNP</sequence>
<comment type="similarity">
    <text evidence="1">Belongs to the 'GDXG' lipolytic enzyme family.</text>
</comment>
<evidence type="ECO:0000256" key="2">
    <source>
        <dbReference type="ARBA" id="ARBA00022801"/>
    </source>
</evidence>
<dbReference type="PANTHER" id="PTHR48081:SF8">
    <property type="entry name" value="ALPHA_BETA HYDROLASE FOLD-3 DOMAIN-CONTAINING PROTEIN-RELATED"/>
    <property type="match status" value="1"/>
</dbReference>
<accession>A0A365XZB0</accession>
<name>A0A365XZB0_9BACT</name>
<dbReference type="InterPro" id="IPR050300">
    <property type="entry name" value="GDXG_lipolytic_enzyme"/>
</dbReference>
<dbReference type="GO" id="GO:0016787">
    <property type="term" value="F:hydrolase activity"/>
    <property type="evidence" value="ECO:0007669"/>
    <property type="project" value="UniProtKB-KW"/>
</dbReference>
<keyword evidence="5" id="KW-1185">Reference proteome</keyword>
<comment type="caution">
    <text evidence="4">The sequence shown here is derived from an EMBL/GenBank/DDBJ whole genome shotgun (WGS) entry which is preliminary data.</text>
</comment>
<dbReference type="PANTHER" id="PTHR48081">
    <property type="entry name" value="AB HYDROLASE SUPERFAMILY PROTEIN C4A8.06C"/>
    <property type="match status" value="1"/>
</dbReference>
<dbReference type="InterPro" id="IPR013094">
    <property type="entry name" value="AB_hydrolase_3"/>
</dbReference>
<evidence type="ECO:0000313" key="4">
    <source>
        <dbReference type="EMBL" id="RBL91687.1"/>
    </source>
</evidence>
<dbReference type="Proteomes" id="UP000253410">
    <property type="component" value="Unassembled WGS sequence"/>
</dbReference>
<keyword evidence="2" id="KW-0378">Hydrolase</keyword>
<dbReference type="PROSITE" id="PS01173">
    <property type="entry name" value="LIPASE_GDXG_HIS"/>
    <property type="match status" value="1"/>
</dbReference>
<dbReference type="AlphaFoldDB" id="A0A365XZB0"/>